<gene>
    <name evidence="1" type="ORF">ACFSR5_05960</name>
</gene>
<proteinExistence type="predicted"/>
<dbReference type="Proteomes" id="UP001597545">
    <property type="component" value="Unassembled WGS sequence"/>
</dbReference>
<evidence type="ECO:0000313" key="2">
    <source>
        <dbReference type="Proteomes" id="UP001597545"/>
    </source>
</evidence>
<dbReference type="RefSeq" id="WP_380901705.1">
    <property type="nucleotide sequence ID" value="NZ_JBHUEG010000007.1"/>
</dbReference>
<name>A0ABW5KEH9_9SPHI</name>
<organism evidence="1 2">
    <name type="scientific">Sphingobacterium suaedae</name>
    <dbReference type="NCBI Taxonomy" id="1686402"/>
    <lineage>
        <taxon>Bacteria</taxon>
        <taxon>Pseudomonadati</taxon>
        <taxon>Bacteroidota</taxon>
        <taxon>Sphingobacteriia</taxon>
        <taxon>Sphingobacteriales</taxon>
        <taxon>Sphingobacteriaceae</taxon>
        <taxon>Sphingobacterium</taxon>
    </lineage>
</organism>
<comment type="caution">
    <text evidence="1">The sequence shown here is derived from an EMBL/GenBank/DDBJ whole genome shotgun (WGS) entry which is preliminary data.</text>
</comment>
<dbReference type="EMBL" id="JBHULR010000003">
    <property type="protein sequence ID" value="MFD2547189.1"/>
    <property type="molecule type" value="Genomic_DNA"/>
</dbReference>
<protein>
    <submittedName>
        <fullName evidence="1">Uncharacterized protein</fullName>
    </submittedName>
</protein>
<reference evidence="2" key="1">
    <citation type="journal article" date="2019" name="Int. J. Syst. Evol. Microbiol.">
        <title>The Global Catalogue of Microorganisms (GCM) 10K type strain sequencing project: providing services to taxonomists for standard genome sequencing and annotation.</title>
        <authorList>
            <consortium name="The Broad Institute Genomics Platform"/>
            <consortium name="The Broad Institute Genome Sequencing Center for Infectious Disease"/>
            <person name="Wu L."/>
            <person name="Ma J."/>
        </authorList>
    </citation>
    <scope>NUCLEOTIDE SEQUENCE [LARGE SCALE GENOMIC DNA]</scope>
    <source>
        <strain evidence="2">KCTC 42662</strain>
    </source>
</reference>
<keyword evidence="2" id="KW-1185">Reference proteome</keyword>
<accession>A0ABW5KEH9</accession>
<sequence length="114" mass="13430">MIYVTLLGRWALFYYFSEKERMKAEFTYNDEASAFLFLRNHVRDIYGECGGVSVQYDAQQDLLWVVKYFFESNPKHEACVFVRYFGSTMDATGTRHYGLLDERSLYADTADLKQ</sequence>
<evidence type="ECO:0000313" key="1">
    <source>
        <dbReference type="EMBL" id="MFD2547189.1"/>
    </source>
</evidence>